<gene>
    <name evidence="1" type="ORF">SCHRY_v1c09210</name>
</gene>
<dbReference type="RefSeq" id="WP_016339315.1">
    <property type="nucleotide sequence ID" value="NC_021280.1"/>
</dbReference>
<dbReference type="PANTHER" id="PTHR33175:SF2">
    <property type="entry name" value="INTEGRATION HOST FACTOR SUBUNIT ALPHA"/>
    <property type="match status" value="1"/>
</dbReference>
<dbReference type="EMBL" id="CP005077">
    <property type="protein sequence ID" value="AGM25494.1"/>
    <property type="molecule type" value="Genomic_DNA"/>
</dbReference>
<dbReference type="HOGENOM" id="CLU_105066_3_0_14"/>
<evidence type="ECO:0000313" key="2">
    <source>
        <dbReference type="Proteomes" id="UP000013964"/>
    </source>
</evidence>
<proteinExistence type="predicted"/>
<organism evidence="1 2">
    <name type="scientific">Spiroplasma chrysopicola DF-1</name>
    <dbReference type="NCBI Taxonomy" id="1276227"/>
    <lineage>
        <taxon>Bacteria</taxon>
        <taxon>Bacillati</taxon>
        <taxon>Mycoplasmatota</taxon>
        <taxon>Mollicutes</taxon>
        <taxon>Entomoplasmatales</taxon>
        <taxon>Spiroplasmataceae</taxon>
        <taxon>Spiroplasma</taxon>
    </lineage>
</organism>
<dbReference type="OrthoDB" id="392044at2"/>
<evidence type="ECO:0008006" key="3">
    <source>
        <dbReference type="Google" id="ProtNLM"/>
    </source>
</evidence>
<dbReference type="Proteomes" id="UP000013964">
    <property type="component" value="Chromosome"/>
</dbReference>
<dbReference type="Gene3D" id="4.10.520.10">
    <property type="entry name" value="IHF-like DNA-binding proteins"/>
    <property type="match status" value="1"/>
</dbReference>
<dbReference type="KEGG" id="scr:SCHRY_v1c09210"/>
<dbReference type="InterPro" id="IPR000119">
    <property type="entry name" value="Hist_DNA-bd"/>
</dbReference>
<dbReference type="GO" id="GO:0003677">
    <property type="term" value="F:DNA binding"/>
    <property type="evidence" value="ECO:0007669"/>
    <property type="project" value="InterPro"/>
</dbReference>
<evidence type="ECO:0000313" key="1">
    <source>
        <dbReference type="EMBL" id="AGM25494.1"/>
    </source>
</evidence>
<dbReference type="PANTHER" id="PTHR33175">
    <property type="entry name" value="DNA-BINDING PROTEIN HU"/>
    <property type="match status" value="1"/>
</dbReference>
<dbReference type="Pfam" id="PF00216">
    <property type="entry name" value="Bac_DNA_binding"/>
    <property type="match status" value="1"/>
</dbReference>
<name>R4UC65_9MOLU</name>
<dbReference type="PATRIC" id="fig|1276227.3.peg.927"/>
<reference evidence="1 2" key="1">
    <citation type="journal article" date="2013" name="Genome Biol. Evol.">
        <title>Complete genomes of two dipteran-associated spiroplasmas provided insights into the origin, dynamics, and impacts of viral invasion in spiroplasma.</title>
        <authorList>
            <person name="Ku C."/>
            <person name="Lo W.S."/>
            <person name="Chen L.L."/>
            <person name="Kuo C.H."/>
        </authorList>
    </citation>
    <scope>NUCLEOTIDE SEQUENCE [LARGE SCALE GENOMIC DNA]</scope>
    <source>
        <strain evidence="1 2">DF-1</strain>
    </source>
</reference>
<keyword evidence="2" id="KW-1185">Reference proteome</keyword>
<dbReference type="STRING" id="1276227.SCHRY_v1c09210"/>
<dbReference type="InterPro" id="IPR010992">
    <property type="entry name" value="IHF-like_DNA-bd_dom_sf"/>
</dbReference>
<accession>R4UC65</accession>
<dbReference type="SUPFAM" id="SSF47729">
    <property type="entry name" value="IHF-like DNA-binding proteins"/>
    <property type="match status" value="1"/>
</dbReference>
<protein>
    <recommendedName>
        <fullName evidence="3">DNA-binding protein HU-beta</fullName>
    </recommendedName>
</protein>
<dbReference type="eggNOG" id="COG0776">
    <property type="taxonomic scope" value="Bacteria"/>
</dbReference>
<dbReference type="AlphaFoldDB" id="R4UC65"/>
<dbReference type="GO" id="GO:0005829">
    <property type="term" value="C:cytosol"/>
    <property type="evidence" value="ECO:0007669"/>
    <property type="project" value="TreeGrafter"/>
</dbReference>
<sequence>MKKVMINDLAKQLASKTNLTQKRAKELINLTFELISDELINDNEVLISNFGKFKTTNVNREETVLKQAPYKIRASKTVSFSSAKKFNQYFRRINHEQKDSRS</sequence>
<dbReference type="GO" id="GO:0030527">
    <property type="term" value="F:structural constituent of chromatin"/>
    <property type="evidence" value="ECO:0007669"/>
    <property type="project" value="InterPro"/>
</dbReference>